<keyword evidence="4" id="KW-1185">Reference proteome</keyword>
<dbReference type="VEuPathDB" id="VectorBase:ADAR2_009183"/>
<reference evidence="2" key="2">
    <citation type="submission" date="2010-05" db="EMBL/GenBank/DDBJ databases">
        <authorList>
            <person name="Almeida L.G."/>
            <person name="Nicolas M.F."/>
            <person name="Souza R.C."/>
            <person name="Vasconcelos A.T.R."/>
        </authorList>
    </citation>
    <scope>NUCLEOTIDE SEQUENCE</scope>
</reference>
<dbReference type="Proteomes" id="UP000000673">
    <property type="component" value="Unassembled WGS sequence"/>
</dbReference>
<evidence type="ECO:0000313" key="4">
    <source>
        <dbReference type="Proteomes" id="UP000000673"/>
    </source>
</evidence>
<dbReference type="EnsemblMetazoa" id="ADAC000898-RA">
    <property type="protein sequence ID" value="ADAC000898-PA"/>
    <property type="gene ID" value="ADAC000898"/>
</dbReference>
<gene>
    <name evidence="2" type="ORF">AND_000898</name>
</gene>
<evidence type="ECO:0000256" key="1">
    <source>
        <dbReference type="SAM" id="MobiDB-lite"/>
    </source>
</evidence>
<proteinExistence type="predicted"/>
<name>W5JT28_ANODA</name>
<sequence>MSTISIGDRQAVVASIPDLTLPQEGGGAVKRPRSEPIRNRSRKVMEHAGETRATSSQAHRAERRRMSTSLQNLATDQPDHHHLRRSWDISRARARWGANSMRFSRRFYSQVSSWRERNVFSYVPAPGLPRIPCCVRVKKLLKSTFADEIRK</sequence>
<dbReference type="HOGENOM" id="CLU_1733011_0_0_1"/>
<dbReference type="AlphaFoldDB" id="W5JT28"/>
<feature type="compositionally biased region" description="Basic and acidic residues" evidence="1">
    <location>
        <begin position="32"/>
        <end position="50"/>
    </location>
</feature>
<protein>
    <submittedName>
        <fullName evidence="2 3">Uncharacterized protein</fullName>
    </submittedName>
</protein>
<dbReference type="VEuPathDB" id="VectorBase:ADAC000898"/>
<evidence type="ECO:0000313" key="2">
    <source>
        <dbReference type="EMBL" id="ETN67296.1"/>
    </source>
</evidence>
<reference evidence="2" key="3">
    <citation type="journal article" date="2013" name="Nucleic Acids Res.">
        <title>The genome of Anopheles darlingi, the main neotropical malaria vector.</title>
        <authorList>
            <person name="Marinotti O."/>
            <person name="Cerqueira G.C."/>
            <person name="de Almeida L.G."/>
            <person name="Ferro M.I."/>
            <person name="Loreto E.L."/>
            <person name="Zaha A."/>
            <person name="Teixeira S.M."/>
            <person name="Wespiser A.R."/>
            <person name="Almeida E Silva A."/>
            <person name="Schlindwein A.D."/>
            <person name="Pacheco A.C."/>
            <person name="Silva A.L."/>
            <person name="Graveley B.R."/>
            <person name="Walenz B.P."/>
            <person name="Lima Bde A."/>
            <person name="Ribeiro C.A."/>
            <person name="Nunes-Silva C.G."/>
            <person name="de Carvalho C.R."/>
            <person name="Soares C.M."/>
            <person name="de Menezes C.B."/>
            <person name="Matiolli C."/>
            <person name="Caffrey D."/>
            <person name="Araujo D.A."/>
            <person name="de Oliveira D.M."/>
            <person name="Golenbock D."/>
            <person name="Grisard E.C."/>
            <person name="Fantinatti-Garboggini F."/>
            <person name="de Carvalho F.M."/>
            <person name="Barcellos F.G."/>
            <person name="Prosdocimi F."/>
            <person name="May G."/>
            <person name="Azevedo Junior G.M."/>
            <person name="Guimaraes G.M."/>
            <person name="Goldman G.H."/>
            <person name="Padilha I.Q."/>
            <person name="Batista Jda S."/>
            <person name="Ferro J.A."/>
            <person name="Ribeiro J.M."/>
            <person name="Fietto J.L."/>
            <person name="Dabbas K.M."/>
            <person name="Cerdeira L."/>
            <person name="Agnez-Lima L.F."/>
            <person name="Brocchi M."/>
            <person name="de Carvalho M.O."/>
            <person name="Teixeira Mde M."/>
            <person name="Diniz Maia Mde M."/>
            <person name="Goldman M.H."/>
            <person name="Cruz Schneider M.P."/>
            <person name="Felipe M.S."/>
            <person name="Hungria M."/>
            <person name="Nicolas M.F."/>
            <person name="Pereira M."/>
            <person name="Montes M.A."/>
            <person name="Cantao M.E."/>
            <person name="Vincentz M."/>
            <person name="Rafael M.S."/>
            <person name="Silverman N."/>
            <person name="Stoco P.H."/>
            <person name="Souza R.C."/>
            <person name="Vicentini R."/>
            <person name="Gazzinelli R.T."/>
            <person name="Neves Rde O."/>
            <person name="Silva R."/>
            <person name="Astolfi-Filho S."/>
            <person name="Maciel T.E."/>
            <person name="Urmenyi T.P."/>
            <person name="Tadei W.P."/>
            <person name="Camargo E.P."/>
            <person name="de Vasconcelos A.T."/>
        </authorList>
    </citation>
    <scope>NUCLEOTIDE SEQUENCE</scope>
</reference>
<dbReference type="EMBL" id="ADMH02000231">
    <property type="protein sequence ID" value="ETN67296.1"/>
    <property type="molecule type" value="Genomic_DNA"/>
</dbReference>
<reference evidence="3" key="4">
    <citation type="submission" date="2015-06" db="UniProtKB">
        <authorList>
            <consortium name="EnsemblMetazoa"/>
        </authorList>
    </citation>
    <scope>IDENTIFICATION</scope>
</reference>
<reference evidence="2 4" key="1">
    <citation type="journal article" date="2010" name="BMC Genomics">
        <title>Combination of measures distinguishes pre-miRNAs from other stem-loops in the genome of the newly sequenced Anopheles darlingi.</title>
        <authorList>
            <person name="Mendes N.D."/>
            <person name="Freitas A.T."/>
            <person name="Vasconcelos A.T."/>
            <person name="Sagot M.F."/>
        </authorList>
    </citation>
    <scope>NUCLEOTIDE SEQUENCE</scope>
</reference>
<organism evidence="2">
    <name type="scientific">Anopheles darlingi</name>
    <name type="common">Mosquito</name>
    <dbReference type="NCBI Taxonomy" id="43151"/>
    <lineage>
        <taxon>Eukaryota</taxon>
        <taxon>Metazoa</taxon>
        <taxon>Ecdysozoa</taxon>
        <taxon>Arthropoda</taxon>
        <taxon>Hexapoda</taxon>
        <taxon>Insecta</taxon>
        <taxon>Pterygota</taxon>
        <taxon>Neoptera</taxon>
        <taxon>Endopterygota</taxon>
        <taxon>Diptera</taxon>
        <taxon>Nematocera</taxon>
        <taxon>Culicoidea</taxon>
        <taxon>Culicidae</taxon>
        <taxon>Anophelinae</taxon>
        <taxon>Anopheles</taxon>
    </lineage>
</organism>
<accession>W5JT28</accession>
<evidence type="ECO:0000313" key="3">
    <source>
        <dbReference type="EnsemblMetazoa" id="ADAC000898-PA"/>
    </source>
</evidence>
<feature type="region of interest" description="Disordered" evidence="1">
    <location>
        <begin position="21"/>
        <end position="83"/>
    </location>
</feature>